<dbReference type="GO" id="GO:0016787">
    <property type="term" value="F:hydrolase activity"/>
    <property type="evidence" value="ECO:0007669"/>
    <property type="project" value="InterPro"/>
</dbReference>
<keyword evidence="1" id="KW-1133">Transmembrane helix</keyword>
<feature type="transmembrane region" description="Helical" evidence="1">
    <location>
        <begin position="6"/>
        <end position="25"/>
    </location>
</feature>
<organism evidence="3 4">
    <name type="scientific">Actinomyces radicidentis</name>
    <dbReference type="NCBI Taxonomy" id="111015"/>
    <lineage>
        <taxon>Bacteria</taxon>
        <taxon>Bacillati</taxon>
        <taxon>Actinomycetota</taxon>
        <taxon>Actinomycetes</taxon>
        <taxon>Actinomycetales</taxon>
        <taxon>Actinomycetaceae</taxon>
        <taxon>Actinomyces</taxon>
    </lineage>
</organism>
<feature type="domain" description="Alpha/beta hydrolase fold-5" evidence="2">
    <location>
        <begin position="104"/>
        <end position="211"/>
    </location>
</feature>
<name>A0A120KLG4_ACTRD</name>
<accession>A0A120KLG4</accession>
<evidence type="ECO:0000313" key="3">
    <source>
        <dbReference type="EMBL" id="AMD88190.1"/>
    </source>
</evidence>
<dbReference type="STRING" id="111015.AXF14_12120"/>
<feature type="transmembrane region" description="Helical" evidence="1">
    <location>
        <begin position="45"/>
        <end position="68"/>
    </location>
</feature>
<evidence type="ECO:0000313" key="4">
    <source>
        <dbReference type="Proteomes" id="UP000065220"/>
    </source>
</evidence>
<dbReference type="Proteomes" id="UP000065220">
    <property type="component" value="Chromosome"/>
</dbReference>
<evidence type="ECO:0000256" key="1">
    <source>
        <dbReference type="SAM" id="Phobius"/>
    </source>
</evidence>
<dbReference type="InterPro" id="IPR029059">
    <property type="entry name" value="AB_hydrolase_5"/>
</dbReference>
<keyword evidence="1" id="KW-0812">Transmembrane</keyword>
<dbReference type="AlphaFoldDB" id="A0A120KLG4"/>
<reference evidence="4" key="1">
    <citation type="submission" date="2016-02" db="EMBL/GenBank/DDBJ databases">
        <authorList>
            <person name="Holder M.E."/>
            <person name="Ajami N.J."/>
            <person name="Petrosino J.F."/>
        </authorList>
    </citation>
    <scope>NUCLEOTIDE SEQUENCE [LARGE SCALE GENOMIC DNA]</scope>
    <source>
        <strain evidence="4">CCUG 36733</strain>
    </source>
</reference>
<keyword evidence="1" id="KW-0472">Membrane</keyword>
<gene>
    <name evidence="3" type="ORF">AXF14_12120</name>
</gene>
<dbReference type="Pfam" id="PF12695">
    <property type="entry name" value="Abhydrolase_5"/>
    <property type="match status" value="1"/>
</dbReference>
<keyword evidence="4" id="KW-1185">Reference proteome</keyword>
<sequence>MLRGLHPATAVLLAVVTLLGLGLLVSGLRGLPDARAGRRGSGRRVLAGVGRALLAVLVLALAGATAWLRPAAATSERIADGVTVAESSIEIVLRPATGTATTGLVLQPGALVAPQAYVPLASDVAAGGYEVVIVKQRLQVAFLATGAAEAVIAHHPEVTTWAVGGHSLGGVVAAREVDAPAVRGLLLWAAYPASRVADEKGLDITSVTASANCTSPGGCERSR</sequence>
<evidence type="ECO:0000259" key="2">
    <source>
        <dbReference type="Pfam" id="PF12695"/>
    </source>
</evidence>
<proteinExistence type="predicted"/>
<dbReference type="EMBL" id="CP014228">
    <property type="protein sequence ID" value="AMD88190.1"/>
    <property type="molecule type" value="Genomic_DNA"/>
</dbReference>
<dbReference type="SUPFAM" id="SSF53474">
    <property type="entry name" value="alpha/beta-Hydrolases"/>
    <property type="match status" value="1"/>
</dbReference>
<dbReference type="KEGG" id="ard:AXF14_12120"/>
<dbReference type="InterPro" id="IPR029058">
    <property type="entry name" value="AB_hydrolase_fold"/>
</dbReference>
<protein>
    <recommendedName>
        <fullName evidence="2">Alpha/beta hydrolase fold-5 domain-containing protein</fullName>
    </recommendedName>
</protein>